<dbReference type="PANTHER" id="PTHR11102">
    <property type="entry name" value="SEL-1-LIKE PROTEIN"/>
    <property type="match status" value="1"/>
</dbReference>
<dbReference type="SUPFAM" id="SSF81901">
    <property type="entry name" value="HCP-like"/>
    <property type="match status" value="2"/>
</dbReference>
<dbReference type="Pfam" id="PF08238">
    <property type="entry name" value="Sel1"/>
    <property type="match status" value="6"/>
</dbReference>
<name>A0A9P5RPS7_9FUNG</name>
<accession>A0A9P5RPS7</accession>
<dbReference type="EMBL" id="JAAAUQ010001258">
    <property type="protein sequence ID" value="KAF9140998.1"/>
    <property type="molecule type" value="Genomic_DNA"/>
</dbReference>
<evidence type="ECO:0000256" key="1">
    <source>
        <dbReference type="ARBA" id="ARBA00038101"/>
    </source>
</evidence>
<sequence>MAPEDTSSDEHTQAVRRVYETELLNNNASLSKVFRLECHFDDVSGKNIILWEDILEAFMDVARSVCLDPLRIAAVPGVTLDVVVTGHLVRPESTLLLQEAQPSTPVKKSSLESLQKDKDQSRAPQEYASVTTQDFEETLTHARLGDKDTQVAIGDMYKFGQVVTQDYYAAMDWYLKAAEQKDPAGQRKVDLLYKDGLGVTQNYYIAMEWYLKATIQEHAPAQFNIGVPPDSSRAMEWYQRAADQGDADAQETIGWFYQHGLGVLKYYGKAMEWNLKAADRGNANAQCNIGYMYNHGLGVSQDGASALDWFRKSAEQGNTLAQYILGSIYEDGRGIFKDETKAMEWYKKAADKGNENAKKKINDLKQKASSVQTESKK</sequence>
<protein>
    <recommendedName>
        <fullName evidence="5">HCP-like protein</fullName>
    </recommendedName>
</protein>
<organism evidence="3 4">
    <name type="scientific">Linnemannia schmuckeri</name>
    <dbReference type="NCBI Taxonomy" id="64567"/>
    <lineage>
        <taxon>Eukaryota</taxon>
        <taxon>Fungi</taxon>
        <taxon>Fungi incertae sedis</taxon>
        <taxon>Mucoromycota</taxon>
        <taxon>Mortierellomycotina</taxon>
        <taxon>Mortierellomycetes</taxon>
        <taxon>Mortierellales</taxon>
        <taxon>Mortierellaceae</taxon>
        <taxon>Linnemannia</taxon>
    </lineage>
</organism>
<feature type="region of interest" description="Disordered" evidence="2">
    <location>
        <begin position="100"/>
        <end position="128"/>
    </location>
</feature>
<dbReference type="InterPro" id="IPR011990">
    <property type="entry name" value="TPR-like_helical_dom_sf"/>
</dbReference>
<feature type="compositionally biased region" description="Polar residues" evidence="2">
    <location>
        <begin position="367"/>
        <end position="377"/>
    </location>
</feature>
<gene>
    <name evidence="3" type="ORF">BG015_001428</name>
</gene>
<proteinExistence type="inferred from homology"/>
<dbReference type="OrthoDB" id="2384430at2759"/>
<evidence type="ECO:0000313" key="3">
    <source>
        <dbReference type="EMBL" id="KAF9140998.1"/>
    </source>
</evidence>
<keyword evidence="4" id="KW-1185">Reference proteome</keyword>
<dbReference type="PANTHER" id="PTHR11102:SF160">
    <property type="entry name" value="ERAD-ASSOCIATED E3 UBIQUITIN-PROTEIN LIGASE COMPONENT HRD3"/>
    <property type="match status" value="1"/>
</dbReference>
<comment type="caution">
    <text evidence="3">The sequence shown here is derived from an EMBL/GenBank/DDBJ whole genome shotgun (WGS) entry which is preliminary data.</text>
</comment>
<dbReference type="SMART" id="SM00671">
    <property type="entry name" value="SEL1"/>
    <property type="match status" value="6"/>
</dbReference>
<feature type="region of interest" description="Disordered" evidence="2">
    <location>
        <begin position="356"/>
        <end position="377"/>
    </location>
</feature>
<dbReference type="Proteomes" id="UP000748756">
    <property type="component" value="Unassembled WGS sequence"/>
</dbReference>
<dbReference type="InterPro" id="IPR006597">
    <property type="entry name" value="Sel1-like"/>
</dbReference>
<reference evidence="3" key="1">
    <citation type="journal article" date="2020" name="Fungal Divers.">
        <title>Resolving the Mortierellaceae phylogeny through synthesis of multi-gene phylogenetics and phylogenomics.</title>
        <authorList>
            <person name="Vandepol N."/>
            <person name="Liber J."/>
            <person name="Desiro A."/>
            <person name="Na H."/>
            <person name="Kennedy M."/>
            <person name="Barry K."/>
            <person name="Grigoriev I.V."/>
            <person name="Miller A.N."/>
            <person name="O'Donnell K."/>
            <person name="Stajich J.E."/>
            <person name="Bonito G."/>
        </authorList>
    </citation>
    <scope>NUCLEOTIDE SEQUENCE</scope>
    <source>
        <strain evidence="3">NRRL 6426</strain>
    </source>
</reference>
<dbReference type="InterPro" id="IPR050767">
    <property type="entry name" value="Sel1_AlgK"/>
</dbReference>
<comment type="similarity">
    <text evidence="1">Belongs to the sel-1 family.</text>
</comment>
<evidence type="ECO:0000256" key="2">
    <source>
        <dbReference type="SAM" id="MobiDB-lite"/>
    </source>
</evidence>
<evidence type="ECO:0008006" key="5">
    <source>
        <dbReference type="Google" id="ProtNLM"/>
    </source>
</evidence>
<evidence type="ECO:0000313" key="4">
    <source>
        <dbReference type="Proteomes" id="UP000748756"/>
    </source>
</evidence>
<feature type="compositionally biased region" description="Basic and acidic residues" evidence="2">
    <location>
        <begin position="356"/>
        <end position="366"/>
    </location>
</feature>
<feature type="compositionally biased region" description="Polar residues" evidence="2">
    <location>
        <begin position="100"/>
        <end position="113"/>
    </location>
</feature>
<dbReference type="Gene3D" id="1.25.40.10">
    <property type="entry name" value="Tetratricopeptide repeat domain"/>
    <property type="match status" value="2"/>
</dbReference>
<dbReference type="AlphaFoldDB" id="A0A9P5RPS7"/>